<feature type="region of interest" description="Disordered" evidence="1">
    <location>
        <begin position="419"/>
        <end position="450"/>
    </location>
</feature>
<feature type="compositionally biased region" description="Polar residues" evidence="1">
    <location>
        <begin position="419"/>
        <end position="433"/>
    </location>
</feature>
<comment type="caution">
    <text evidence="2">The sequence shown here is derived from an EMBL/GenBank/DDBJ whole genome shotgun (WGS) entry which is preliminary data.</text>
</comment>
<protein>
    <submittedName>
        <fullName evidence="2">Uncharacterized protein</fullName>
    </submittedName>
</protein>
<dbReference type="Proteomes" id="UP000712281">
    <property type="component" value="Unassembled WGS sequence"/>
</dbReference>
<gene>
    <name evidence="2" type="ORF">F2Q68_00022007</name>
</gene>
<feature type="compositionally biased region" description="Polar residues" evidence="1">
    <location>
        <begin position="293"/>
        <end position="310"/>
    </location>
</feature>
<organism evidence="2 3">
    <name type="scientific">Brassica cretica</name>
    <name type="common">Mustard</name>
    <dbReference type="NCBI Taxonomy" id="69181"/>
    <lineage>
        <taxon>Eukaryota</taxon>
        <taxon>Viridiplantae</taxon>
        <taxon>Streptophyta</taxon>
        <taxon>Embryophyta</taxon>
        <taxon>Tracheophyta</taxon>
        <taxon>Spermatophyta</taxon>
        <taxon>Magnoliopsida</taxon>
        <taxon>eudicotyledons</taxon>
        <taxon>Gunneridae</taxon>
        <taxon>Pentapetalae</taxon>
        <taxon>rosids</taxon>
        <taxon>malvids</taxon>
        <taxon>Brassicales</taxon>
        <taxon>Brassicaceae</taxon>
        <taxon>Brassiceae</taxon>
        <taxon>Brassica</taxon>
    </lineage>
</organism>
<name>A0A8S9FV58_BRACR</name>
<accession>A0A8S9FV58</accession>
<proteinExistence type="predicted"/>
<sequence length="492" mass="54250">MASTPILTSKARSAIDKENILVHSTTKPNVTQGNPIPPAKRLRRNESVESQPKIQTPPSSFPSSSISQGSHFMRKRTMTNNEGQHLHSQTYSNQHMNYSPLNRGIHSVLSDVTNVIPSVRTETHQSCLTPTLETTTKNTRFQSDGTRTNDFFSSRSNIQTPPSFLTTSSIPLSDTTNVWPSIRPHTQQSVRAPTFDSSKSRLTAKDKGKGKVVASGKRAKTNHAIKEPLVGVDGDGDGYSSEENDESIYRDYEGASEEYGEQHYDCSSEESDTESKLRVNFHDKSKERDTIAPANSTTSSKGKNIPTGSTTKRKLTTKDNETIVNNENSAILSQANMASTPILTSKARSAIDKENILVHSTTKPNVTQGNPIPPAKRLRRNEFVESRSNIQTPPSFLTTSSIPLSDTTNVWPSIRPHAQQSVRTPTFDSSKSRLTAKDKRKGKVVASGKRAKTNHAIKEPLVGVDGDGYSSEENDESIYRDYEGILYCSILR</sequence>
<reference evidence="2" key="1">
    <citation type="submission" date="2019-12" db="EMBL/GenBank/DDBJ databases">
        <title>Genome sequencing and annotation of Brassica cretica.</title>
        <authorList>
            <person name="Studholme D.J."/>
            <person name="Sarris P.F."/>
        </authorList>
    </citation>
    <scope>NUCLEOTIDE SEQUENCE</scope>
    <source>
        <strain evidence="2">PFS-001/15</strain>
        <tissue evidence="2">Leaf</tissue>
    </source>
</reference>
<evidence type="ECO:0000313" key="3">
    <source>
        <dbReference type="Proteomes" id="UP000712281"/>
    </source>
</evidence>
<feature type="region of interest" description="Disordered" evidence="1">
    <location>
        <begin position="138"/>
        <end position="218"/>
    </location>
</feature>
<evidence type="ECO:0000256" key="1">
    <source>
        <dbReference type="SAM" id="MobiDB-lite"/>
    </source>
</evidence>
<feature type="region of interest" description="Disordered" evidence="1">
    <location>
        <begin position="23"/>
        <end position="71"/>
    </location>
</feature>
<feature type="compositionally biased region" description="Basic residues" evidence="1">
    <location>
        <begin position="438"/>
        <end position="450"/>
    </location>
</feature>
<feature type="region of interest" description="Disordered" evidence="1">
    <location>
        <begin position="284"/>
        <end position="320"/>
    </location>
</feature>
<evidence type="ECO:0000313" key="2">
    <source>
        <dbReference type="EMBL" id="KAF2535858.1"/>
    </source>
</evidence>
<feature type="compositionally biased region" description="Polar residues" evidence="1">
    <location>
        <begin position="23"/>
        <end position="34"/>
    </location>
</feature>
<dbReference type="AlphaFoldDB" id="A0A8S9FV58"/>
<feature type="compositionally biased region" description="Polar residues" evidence="1">
    <location>
        <begin position="140"/>
        <end position="201"/>
    </location>
</feature>
<feature type="compositionally biased region" description="Low complexity" evidence="1">
    <location>
        <begin position="57"/>
        <end position="70"/>
    </location>
</feature>
<dbReference type="EMBL" id="QGKW02002228">
    <property type="protein sequence ID" value="KAF2535858.1"/>
    <property type="molecule type" value="Genomic_DNA"/>
</dbReference>